<reference evidence="1 2" key="1">
    <citation type="submission" date="2015-09" db="EMBL/GenBank/DDBJ databases">
        <title>Draft genome sequence of Kouleothrix aurantiaca JCM 19913.</title>
        <authorList>
            <person name="Hemp J."/>
        </authorList>
    </citation>
    <scope>NUCLEOTIDE SEQUENCE [LARGE SCALE GENOMIC DNA]</scope>
    <source>
        <strain evidence="1 2">COM-B</strain>
    </source>
</reference>
<sequence>MPIQRATPQANVVVPAHHNFLGWLCDPVNVSGTTTPGAGTLQLARILIPQTIVVNTITLSISIAPTTCTSGQNFVGIYDQSGTRLGVSVDQSTAWATNGQKACAMASATTVPGGLDVFVWVAFLWNGTGSITLHRPTIISNIASIGLTGATMRMGTILTGQTSLPSSITPASITNSTNVPWIGIS</sequence>
<dbReference type="Proteomes" id="UP000050509">
    <property type="component" value="Unassembled WGS sequence"/>
</dbReference>
<protein>
    <submittedName>
        <fullName evidence="1">Uncharacterized protein</fullName>
    </submittedName>
</protein>
<accession>A0A0P9D944</accession>
<name>A0A0P9D944_9CHLR</name>
<comment type="caution">
    <text evidence="1">The sequence shown here is derived from an EMBL/GenBank/DDBJ whole genome shotgun (WGS) entry which is preliminary data.</text>
</comment>
<proteinExistence type="predicted"/>
<dbReference type="AlphaFoldDB" id="A0A0P9D944"/>
<gene>
    <name evidence="1" type="ORF">SE17_34900</name>
</gene>
<organism evidence="1 2">
    <name type="scientific">Kouleothrix aurantiaca</name>
    <dbReference type="NCBI Taxonomy" id="186479"/>
    <lineage>
        <taxon>Bacteria</taxon>
        <taxon>Bacillati</taxon>
        <taxon>Chloroflexota</taxon>
        <taxon>Chloroflexia</taxon>
        <taxon>Chloroflexales</taxon>
        <taxon>Roseiflexineae</taxon>
        <taxon>Roseiflexaceae</taxon>
        <taxon>Kouleothrix</taxon>
    </lineage>
</organism>
<dbReference type="EMBL" id="LJCR01002242">
    <property type="protein sequence ID" value="KPV49030.1"/>
    <property type="molecule type" value="Genomic_DNA"/>
</dbReference>
<evidence type="ECO:0000313" key="2">
    <source>
        <dbReference type="Proteomes" id="UP000050509"/>
    </source>
</evidence>
<evidence type="ECO:0000313" key="1">
    <source>
        <dbReference type="EMBL" id="KPV49030.1"/>
    </source>
</evidence>
<keyword evidence="2" id="KW-1185">Reference proteome</keyword>